<reference evidence="7 8" key="1">
    <citation type="submission" date="2023-12" db="EMBL/GenBank/DDBJ databases">
        <title>Whole-genome sequencing of halo(alkali)philic microorganisms from hypersaline lakes.</title>
        <authorList>
            <person name="Sorokin D.Y."/>
            <person name="Merkel A.Y."/>
            <person name="Messina E."/>
            <person name="Yakimov M."/>
        </authorList>
    </citation>
    <scope>NUCLEOTIDE SEQUENCE [LARGE SCALE GENOMIC DNA]</scope>
    <source>
        <strain evidence="7 8">AB-CW1</strain>
    </source>
</reference>
<dbReference type="InterPro" id="IPR058637">
    <property type="entry name" value="YknX-like_C"/>
</dbReference>
<dbReference type="NCBIfam" id="TIGR01730">
    <property type="entry name" value="RND_mfp"/>
    <property type="match status" value="1"/>
</dbReference>
<dbReference type="EMBL" id="JAYGII010000002">
    <property type="protein sequence ID" value="MEA5444514.1"/>
    <property type="molecule type" value="Genomic_DNA"/>
</dbReference>
<evidence type="ECO:0000256" key="3">
    <source>
        <dbReference type="SAM" id="SignalP"/>
    </source>
</evidence>
<dbReference type="Proteomes" id="UP001302316">
    <property type="component" value="Unassembled WGS sequence"/>
</dbReference>
<evidence type="ECO:0000259" key="5">
    <source>
        <dbReference type="Pfam" id="PF25954"/>
    </source>
</evidence>
<keyword evidence="2" id="KW-0175">Coiled coil</keyword>
<dbReference type="Gene3D" id="1.10.287.470">
    <property type="entry name" value="Helix hairpin bin"/>
    <property type="match status" value="1"/>
</dbReference>
<dbReference type="Pfam" id="PF25954">
    <property type="entry name" value="Beta-barrel_RND_2"/>
    <property type="match status" value="1"/>
</dbReference>
<feature type="chain" id="PRO_5042928092" evidence="3">
    <location>
        <begin position="23"/>
        <end position="363"/>
    </location>
</feature>
<dbReference type="GO" id="GO:0015562">
    <property type="term" value="F:efflux transmembrane transporter activity"/>
    <property type="evidence" value="ECO:0007669"/>
    <property type="project" value="TreeGrafter"/>
</dbReference>
<dbReference type="PROSITE" id="PS51257">
    <property type="entry name" value="PROKAR_LIPOPROTEIN"/>
    <property type="match status" value="1"/>
</dbReference>
<dbReference type="InterPro" id="IPR058792">
    <property type="entry name" value="Beta-barrel_RND_2"/>
</dbReference>
<evidence type="ECO:0000313" key="7">
    <source>
        <dbReference type="EMBL" id="MEA5444514.1"/>
    </source>
</evidence>
<proteinExistence type="inferred from homology"/>
<feature type="signal peptide" evidence="3">
    <location>
        <begin position="1"/>
        <end position="22"/>
    </location>
</feature>
<gene>
    <name evidence="7" type="ORF">VCB98_01600</name>
</gene>
<evidence type="ECO:0000259" key="4">
    <source>
        <dbReference type="Pfam" id="PF25917"/>
    </source>
</evidence>
<dbReference type="PANTHER" id="PTHR30469:SF38">
    <property type="entry name" value="HLYD FAMILY SECRETION PROTEIN"/>
    <property type="match status" value="1"/>
</dbReference>
<name>A0AAP6JEB4_9GAMM</name>
<dbReference type="PANTHER" id="PTHR30469">
    <property type="entry name" value="MULTIDRUG RESISTANCE PROTEIN MDTA"/>
    <property type="match status" value="1"/>
</dbReference>
<dbReference type="AlphaFoldDB" id="A0AAP6JEB4"/>
<dbReference type="SUPFAM" id="SSF111369">
    <property type="entry name" value="HlyD-like secretion proteins"/>
    <property type="match status" value="1"/>
</dbReference>
<dbReference type="InterPro" id="IPR006143">
    <property type="entry name" value="RND_pump_MFP"/>
</dbReference>
<feature type="coiled-coil region" evidence="2">
    <location>
        <begin position="106"/>
        <end position="178"/>
    </location>
</feature>
<dbReference type="GO" id="GO:1990281">
    <property type="term" value="C:efflux pump complex"/>
    <property type="evidence" value="ECO:0007669"/>
    <property type="project" value="TreeGrafter"/>
</dbReference>
<keyword evidence="8" id="KW-1185">Reference proteome</keyword>
<evidence type="ECO:0000313" key="8">
    <source>
        <dbReference type="Proteomes" id="UP001302316"/>
    </source>
</evidence>
<dbReference type="InterPro" id="IPR058625">
    <property type="entry name" value="MdtA-like_BSH"/>
</dbReference>
<organism evidence="7 8">
    <name type="scientific">Natronospira elongata</name>
    <dbReference type="NCBI Taxonomy" id="3110268"/>
    <lineage>
        <taxon>Bacteria</taxon>
        <taxon>Pseudomonadati</taxon>
        <taxon>Pseudomonadota</taxon>
        <taxon>Gammaproteobacteria</taxon>
        <taxon>Natronospirales</taxon>
        <taxon>Natronospiraceae</taxon>
        <taxon>Natronospira</taxon>
    </lineage>
</organism>
<dbReference type="Pfam" id="PF25917">
    <property type="entry name" value="BSH_RND"/>
    <property type="match status" value="1"/>
</dbReference>
<comment type="similarity">
    <text evidence="1">Belongs to the membrane fusion protein (MFP) (TC 8.A.1) family.</text>
</comment>
<evidence type="ECO:0000256" key="2">
    <source>
        <dbReference type="SAM" id="Coils"/>
    </source>
</evidence>
<dbReference type="RefSeq" id="WP_346049792.1">
    <property type="nucleotide sequence ID" value="NZ_JAYGII010000002.1"/>
</dbReference>
<dbReference type="Gene3D" id="2.40.420.20">
    <property type="match status" value="1"/>
</dbReference>
<protein>
    <submittedName>
        <fullName evidence="7">Efflux RND transporter periplasmic adaptor subunit</fullName>
    </submittedName>
</protein>
<keyword evidence="3" id="KW-0732">Signal</keyword>
<dbReference type="Gene3D" id="2.40.30.170">
    <property type="match status" value="1"/>
</dbReference>
<dbReference type="Pfam" id="PF25989">
    <property type="entry name" value="YknX_C"/>
    <property type="match status" value="1"/>
</dbReference>
<sequence length="363" mass="40380">MNKIQPRLGLLSLLILPLLLIACGEQEENGNDEESSPGTPVRAETVERATVQEQERSVGTVETFTRPVVAAEVSGRIVRIEHDVGDEVAEGEVLARIDREPFELGRAVAAAEVGRLEARIRQLELDLARLQRLSEREYATEQDKDGVQAELDGARQQLESARNQLRQAERDLRLTDIHAPVDGIVDERMVSEGGFIQAGNPAFSIQPMDRFRAVVSFPERLSDRIERDMVVHLSPRGGRHGEAEGRVTRLRPAVDPSSRSLRVIVEFDNPGNWRPGMTVEARVVLEERADAMRVPVLSLVQRPGGQVVYIVEDGEARERSVKVGVRTSEWVEIREGLDGEEQVITEGANFLSDGARVRVREEG</sequence>
<comment type="caution">
    <text evidence="7">The sequence shown here is derived from an EMBL/GenBank/DDBJ whole genome shotgun (WGS) entry which is preliminary data.</text>
</comment>
<evidence type="ECO:0000256" key="1">
    <source>
        <dbReference type="ARBA" id="ARBA00009477"/>
    </source>
</evidence>
<evidence type="ECO:0000259" key="6">
    <source>
        <dbReference type="Pfam" id="PF25989"/>
    </source>
</evidence>
<feature type="domain" description="CusB-like beta-barrel" evidence="5">
    <location>
        <begin position="215"/>
        <end position="283"/>
    </location>
</feature>
<accession>A0AAP6JEB4</accession>
<feature type="domain" description="YknX-like C-terminal permuted SH3-like" evidence="6">
    <location>
        <begin position="292"/>
        <end position="359"/>
    </location>
</feature>
<feature type="domain" description="Multidrug resistance protein MdtA-like barrel-sandwich hybrid" evidence="4">
    <location>
        <begin position="69"/>
        <end position="204"/>
    </location>
</feature>
<dbReference type="Gene3D" id="2.40.50.100">
    <property type="match status" value="1"/>
</dbReference>